<organism evidence="2 3">
    <name type="scientific">Yanshouia hominis</name>
    <dbReference type="NCBI Taxonomy" id="2763673"/>
    <lineage>
        <taxon>Bacteria</taxon>
        <taxon>Bacillati</taxon>
        <taxon>Bacillota</taxon>
        <taxon>Clostridia</taxon>
        <taxon>Eubacteriales</taxon>
        <taxon>Oscillospiraceae</taxon>
        <taxon>Yanshouia</taxon>
    </lineage>
</organism>
<dbReference type="InterPro" id="IPR002347">
    <property type="entry name" value="SDR_fam"/>
</dbReference>
<gene>
    <name evidence="2" type="ORF">H8717_09750</name>
</gene>
<dbReference type="PRINTS" id="PR00081">
    <property type="entry name" value="GDHRDH"/>
</dbReference>
<reference evidence="2 3" key="1">
    <citation type="submission" date="2020-08" db="EMBL/GenBank/DDBJ databases">
        <title>Genome public.</title>
        <authorList>
            <person name="Liu C."/>
            <person name="Sun Q."/>
        </authorList>
    </citation>
    <scope>NUCLEOTIDE SEQUENCE [LARGE SCALE GENOMIC DNA]</scope>
    <source>
        <strain evidence="2 3">BX1</strain>
    </source>
</reference>
<comment type="caution">
    <text evidence="2">The sequence shown here is derived from an EMBL/GenBank/DDBJ whole genome shotgun (WGS) entry which is preliminary data.</text>
</comment>
<accession>A0ABR7NKE5</accession>
<evidence type="ECO:0000313" key="3">
    <source>
        <dbReference type="Proteomes" id="UP000658131"/>
    </source>
</evidence>
<dbReference type="InterPro" id="IPR036291">
    <property type="entry name" value="NAD(P)-bd_dom_sf"/>
</dbReference>
<dbReference type="RefSeq" id="WP_262400189.1">
    <property type="nucleotide sequence ID" value="NZ_JACRTB010000014.1"/>
</dbReference>
<dbReference type="EMBL" id="JACRTB010000014">
    <property type="protein sequence ID" value="MBC8576685.1"/>
    <property type="molecule type" value="Genomic_DNA"/>
</dbReference>
<dbReference type="PANTHER" id="PTHR42760:SF123">
    <property type="entry name" value="OXIDOREDUCTASE"/>
    <property type="match status" value="1"/>
</dbReference>
<dbReference type="CDD" id="cd05233">
    <property type="entry name" value="SDR_c"/>
    <property type="match status" value="1"/>
</dbReference>
<dbReference type="PANTHER" id="PTHR42760">
    <property type="entry name" value="SHORT-CHAIN DEHYDROGENASES/REDUCTASES FAMILY MEMBER"/>
    <property type="match status" value="1"/>
</dbReference>
<proteinExistence type="inferred from homology"/>
<dbReference type="PRINTS" id="PR00080">
    <property type="entry name" value="SDRFAMILY"/>
</dbReference>
<dbReference type="Gene3D" id="3.40.50.720">
    <property type="entry name" value="NAD(P)-binding Rossmann-like Domain"/>
    <property type="match status" value="1"/>
</dbReference>
<evidence type="ECO:0000256" key="1">
    <source>
        <dbReference type="ARBA" id="ARBA00006484"/>
    </source>
</evidence>
<name>A0ABR7NKE5_9FIRM</name>
<dbReference type="NCBIfam" id="NF005559">
    <property type="entry name" value="PRK07231.1"/>
    <property type="match status" value="1"/>
</dbReference>
<dbReference type="SUPFAM" id="SSF51735">
    <property type="entry name" value="NAD(P)-binding Rossmann-fold domains"/>
    <property type="match status" value="1"/>
</dbReference>
<keyword evidence="3" id="KW-1185">Reference proteome</keyword>
<evidence type="ECO:0000313" key="2">
    <source>
        <dbReference type="EMBL" id="MBC8576685.1"/>
    </source>
</evidence>
<comment type="similarity">
    <text evidence="1">Belongs to the short-chain dehydrogenases/reductases (SDR) family.</text>
</comment>
<dbReference type="InterPro" id="IPR020904">
    <property type="entry name" value="Sc_DH/Rdtase_CS"/>
</dbReference>
<dbReference type="Pfam" id="PF13561">
    <property type="entry name" value="adh_short_C2"/>
    <property type="match status" value="1"/>
</dbReference>
<dbReference type="PROSITE" id="PS00061">
    <property type="entry name" value="ADH_SHORT"/>
    <property type="match status" value="1"/>
</dbReference>
<sequence length="259" mass="28149">MDTGLKGKLVIITGGARGLGYASATKFALEGAEIVLADINEEMVKESAAKLHEETGAVCHAYRLDVSRVDEIKAFFAKIKADFGRVDILINNAGIQIRNDCLDFKEEDWDKLMDINLKGVFFCCQQGGLIMKDNGGGVIVNMSSSTAVRTTPGRAPYCISKAGVKNLTMVLSCEFAKYHIRMNAVAPGWIMTNMLQDGFRLGVVSDKQLMAAIPYKRYADMSEIADTVVYLCTDQASYITGQCIHVDGGQTALGLPDIL</sequence>
<dbReference type="Proteomes" id="UP000658131">
    <property type="component" value="Unassembled WGS sequence"/>
</dbReference>
<protein>
    <submittedName>
        <fullName evidence="2">SDR family oxidoreductase</fullName>
    </submittedName>
</protein>